<dbReference type="PANTHER" id="PTHR42711">
    <property type="entry name" value="ABC TRANSPORTER ATP-BINDING PROTEIN"/>
    <property type="match status" value="1"/>
</dbReference>
<dbReference type="KEGG" id="kpf:IX53_05050"/>
<evidence type="ECO:0000256" key="1">
    <source>
        <dbReference type="ARBA" id="ARBA00022448"/>
    </source>
</evidence>
<dbReference type="GO" id="GO:0005524">
    <property type="term" value="F:ATP binding"/>
    <property type="evidence" value="ECO:0007669"/>
    <property type="project" value="UniProtKB-KW"/>
</dbReference>
<organism evidence="5 6">
    <name type="scientific">Kosmotoga pacifica</name>
    <dbReference type="NCBI Taxonomy" id="1330330"/>
    <lineage>
        <taxon>Bacteria</taxon>
        <taxon>Thermotogati</taxon>
        <taxon>Thermotogota</taxon>
        <taxon>Thermotogae</taxon>
        <taxon>Kosmotogales</taxon>
        <taxon>Kosmotogaceae</taxon>
        <taxon>Kosmotoga</taxon>
    </lineage>
</organism>
<name>A0A0G2ZB07_9BACT</name>
<dbReference type="InterPro" id="IPR003593">
    <property type="entry name" value="AAA+_ATPase"/>
</dbReference>
<dbReference type="PROSITE" id="PS50893">
    <property type="entry name" value="ABC_TRANSPORTER_2"/>
    <property type="match status" value="1"/>
</dbReference>
<dbReference type="Proteomes" id="UP000035159">
    <property type="component" value="Chromosome"/>
</dbReference>
<dbReference type="EMBL" id="CP011232">
    <property type="protein sequence ID" value="AKI97286.1"/>
    <property type="molecule type" value="Genomic_DNA"/>
</dbReference>
<dbReference type="RefSeq" id="WP_047754420.1">
    <property type="nucleotide sequence ID" value="NZ_CAJUHA010000008.1"/>
</dbReference>
<protein>
    <submittedName>
        <fullName evidence="5">ABC transporter</fullName>
    </submittedName>
</protein>
<gene>
    <name evidence="5" type="ORF">IX53_05050</name>
</gene>
<accession>A0A0G2ZB07</accession>
<evidence type="ECO:0000256" key="2">
    <source>
        <dbReference type="ARBA" id="ARBA00022741"/>
    </source>
</evidence>
<evidence type="ECO:0000259" key="4">
    <source>
        <dbReference type="PROSITE" id="PS50893"/>
    </source>
</evidence>
<dbReference type="InterPro" id="IPR003439">
    <property type="entry name" value="ABC_transporter-like_ATP-bd"/>
</dbReference>
<dbReference type="InterPro" id="IPR027417">
    <property type="entry name" value="P-loop_NTPase"/>
</dbReference>
<feature type="domain" description="ABC transporter" evidence="4">
    <location>
        <begin position="4"/>
        <end position="240"/>
    </location>
</feature>
<reference evidence="5 6" key="1">
    <citation type="submission" date="2015-04" db="EMBL/GenBank/DDBJ databases">
        <title>Complete Genome Sequence of Kosmotoga pacifica SLHLJ1.</title>
        <authorList>
            <person name="Jiang L.J."/>
            <person name="Shao Z.Z."/>
            <person name="Jebbar M."/>
        </authorList>
    </citation>
    <scope>NUCLEOTIDE SEQUENCE [LARGE SCALE GENOMIC DNA]</scope>
    <source>
        <strain evidence="5 6">SLHLJ1</strain>
    </source>
</reference>
<dbReference type="SMART" id="SM00382">
    <property type="entry name" value="AAA"/>
    <property type="match status" value="1"/>
</dbReference>
<dbReference type="OrthoDB" id="9804819at2"/>
<keyword evidence="3" id="KW-0067">ATP-binding</keyword>
<dbReference type="GO" id="GO:0016887">
    <property type="term" value="F:ATP hydrolysis activity"/>
    <property type="evidence" value="ECO:0007669"/>
    <property type="project" value="InterPro"/>
</dbReference>
<keyword evidence="1" id="KW-0813">Transport</keyword>
<dbReference type="Gene3D" id="3.40.50.300">
    <property type="entry name" value="P-loop containing nucleotide triphosphate hydrolases"/>
    <property type="match status" value="1"/>
</dbReference>
<dbReference type="CDD" id="cd03263">
    <property type="entry name" value="ABC_subfamily_A"/>
    <property type="match status" value="1"/>
</dbReference>
<keyword evidence="6" id="KW-1185">Reference proteome</keyword>
<dbReference type="STRING" id="1330330.IX53_05050"/>
<dbReference type="Pfam" id="PF00005">
    <property type="entry name" value="ABC_tran"/>
    <property type="match status" value="1"/>
</dbReference>
<keyword evidence="2" id="KW-0547">Nucleotide-binding</keyword>
<proteinExistence type="predicted"/>
<evidence type="ECO:0000313" key="6">
    <source>
        <dbReference type="Proteomes" id="UP000035159"/>
    </source>
</evidence>
<dbReference type="PATRIC" id="fig|1330330.3.peg.1014"/>
<dbReference type="SUPFAM" id="SSF52540">
    <property type="entry name" value="P-loop containing nucleoside triphosphate hydrolases"/>
    <property type="match status" value="1"/>
</dbReference>
<dbReference type="PANTHER" id="PTHR42711:SF18">
    <property type="entry name" value="ABC TRANSPORTER, ATP-BINDING PROTEIN"/>
    <property type="match status" value="1"/>
</dbReference>
<dbReference type="InterPro" id="IPR050763">
    <property type="entry name" value="ABC_transporter_ATP-binding"/>
</dbReference>
<sequence>MKALEVRDLVKVYIRRKSREKLVAVNNISFDVRRGEIFALLGPNGAGKSTTIKMICGLLRPSKGSIEIFGNDIQKDRKSALRHISAVLEGNRNLYWRLTPLENMEYFAGIRGKMLKKAEAFEILKWLGIENKANDLVQQLSRGMQQKTALAVALASDAKFLLLDEPTLGLDVKSSVEFRKILRYLTEEYDKTILLSTHDMNLVEAVADRVAIMSQGKIIINEDKDKLLRVFKARGYKIRISLNGRNPEEYAAALEAREWDIKGNYAEFKLDLTSSDKLFSILEKLKILSAEIESIEQETVNFEKIFMKYVDGE</sequence>
<dbReference type="AlphaFoldDB" id="A0A0G2ZB07"/>
<evidence type="ECO:0000313" key="5">
    <source>
        <dbReference type="EMBL" id="AKI97286.1"/>
    </source>
</evidence>
<evidence type="ECO:0000256" key="3">
    <source>
        <dbReference type="ARBA" id="ARBA00022840"/>
    </source>
</evidence>